<feature type="transmembrane region" description="Helical" evidence="9">
    <location>
        <begin position="178"/>
        <end position="202"/>
    </location>
</feature>
<evidence type="ECO:0000256" key="1">
    <source>
        <dbReference type="ARBA" id="ARBA00004651"/>
    </source>
</evidence>
<evidence type="ECO:0000313" key="10">
    <source>
        <dbReference type="EMBL" id="MDQ0289236.1"/>
    </source>
</evidence>
<feature type="transmembrane region" description="Helical" evidence="9">
    <location>
        <begin position="96"/>
        <end position="112"/>
    </location>
</feature>
<evidence type="ECO:0000256" key="4">
    <source>
        <dbReference type="ARBA" id="ARBA00022692"/>
    </source>
</evidence>
<keyword evidence="3" id="KW-0645">Protease</keyword>
<keyword evidence="7 9" id="KW-0472">Membrane</keyword>
<dbReference type="RefSeq" id="WP_307260614.1">
    <property type="nucleotide sequence ID" value="NZ_JAUSVL010000001.1"/>
</dbReference>
<dbReference type="EMBL" id="JAUSVL010000001">
    <property type="protein sequence ID" value="MDQ0289236.1"/>
    <property type="molecule type" value="Genomic_DNA"/>
</dbReference>
<sequence length="298" mass="32660">MKNSSTATDAKPSLFHLPVIGGALLIGAIQGLRSASGHWENILIIGTIVALMSWDSRHRMSPSRETVPARERLLAWVALALAPCFLLIPGSAVMDLNANVILLLLAFAFSAFQRGARTALWSLPPLLLALVAMPLQEFIYLSFSYVLRLLSTILCCETIQLFNASVSYHHTTIYVGDASIAITDACSGISQLFALFLLSYLIVRRQHRQLRRALLHYSLLLPVVVLANALRLIITIVLFQRIGTVIFADFFHILFGLLLVVVTVVLMYAAGKLFPEQESTPADIAASPESPESPHDAN</sequence>
<evidence type="ECO:0000313" key="11">
    <source>
        <dbReference type="Proteomes" id="UP001238163"/>
    </source>
</evidence>
<keyword evidence="4 9" id="KW-0812">Transmembrane</keyword>
<organism evidence="10 11">
    <name type="scientific">Oligosphaera ethanolica</name>
    <dbReference type="NCBI Taxonomy" id="760260"/>
    <lineage>
        <taxon>Bacteria</taxon>
        <taxon>Pseudomonadati</taxon>
        <taxon>Lentisphaerota</taxon>
        <taxon>Oligosphaeria</taxon>
        <taxon>Oligosphaerales</taxon>
        <taxon>Oligosphaeraceae</taxon>
        <taxon>Oligosphaera</taxon>
    </lineage>
</organism>
<evidence type="ECO:0000256" key="8">
    <source>
        <dbReference type="SAM" id="MobiDB-lite"/>
    </source>
</evidence>
<feature type="transmembrane region" description="Helical" evidence="9">
    <location>
        <begin position="245"/>
        <end position="269"/>
    </location>
</feature>
<dbReference type="GO" id="GO:0005886">
    <property type="term" value="C:plasma membrane"/>
    <property type="evidence" value="ECO:0007669"/>
    <property type="project" value="UniProtKB-SubCell"/>
</dbReference>
<evidence type="ECO:0000256" key="7">
    <source>
        <dbReference type="ARBA" id="ARBA00023136"/>
    </source>
</evidence>
<keyword evidence="5" id="KW-0378">Hydrolase</keyword>
<evidence type="ECO:0000256" key="6">
    <source>
        <dbReference type="ARBA" id="ARBA00022989"/>
    </source>
</evidence>
<feature type="transmembrane region" description="Helical" evidence="9">
    <location>
        <begin position="12"/>
        <end position="32"/>
    </location>
</feature>
<dbReference type="Pfam" id="PF09721">
    <property type="entry name" value="Exosortase_EpsH"/>
    <property type="match status" value="1"/>
</dbReference>
<protein>
    <submittedName>
        <fullName evidence="10">Exosortase</fullName>
    </submittedName>
</protein>
<comment type="subcellular location">
    <subcellularLocation>
        <location evidence="1">Cell membrane</location>
        <topology evidence="1">Multi-pass membrane protein</topology>
    </subcellularLocation>
</comment>
<dbReference type="NCBIfam" id="TIGR04178">
    <property type="entry name" value="exo_archaeo"/>
    <property type="match status" value="1"/>
</dbReference>
<dbReference type="GO" id="GO:0006508">
    <property type="term" value="P:proteolysis"/>
    <property type="evidence" value="ECO:0007669"/>
    <property type="project" value="UniProtKB-KW"/>
</dbReference>
<evidence type="ECO:0000256" key="5">
    <source>
        <dbReference type="ARBA" id="ARBA00022801"/>
    </source>
</evidence>
<dbReference type="AlphaFoldDB" id="A0AAE3VFC5"/>
<proteinExistence type="predicted"/>
<keyword evidence="6 9" id="KW-1133">Transmembrane helix</keyword>
<name>A0AAE3VFC5_9BACT</name>
<dbReference type="Proteomes" id="UP001238163">
    <property type="component" value="Unassembled WGS sequence"/>
</dbReference>
<evidence type="ECO:0000256" key="3">
    <source>
        <dbReference type="ARBA" id="ARBA00022670"/>
    </source>
</evidence>
<feature type="transmembrane region" description="Helical" evidence="9">
    <location>
        <begin position="214"/>
        <end position="239"/>
    </location>
</feature>
<feature type="transmembrane region" description="Helical" evidence="9">
    <location>
        <begin position="38"/>
        <end position="54"/>
    </location>
</feature>
<comment type="caution">
    <text evidence="10">The sequence shown here is derived from an EMBL/GenBank/DDBJ whole genome shotgun (WGS) entry which is preliminary data.</text>
</comment>
<feature type="transmembrane region" description="Helical" evidence="9">
    <location>
        <begin position="119"/>
        <end position="141"/>
    </location>
</feature>
<dbReference type="InterPro" id="IPR026392">
    <property type="entry name" value="Exo/Archaeosortase_dom"/>
</dbReference>
<dbReference type="GO" id="GO:0008233">
    <property type="term" value="F:peptidase activity"/>
    <property type="evidence" value="ECO:0007669"/>
    <property type="project" value="UniProtKB-KW"/>
</dbReference>
<dbReference type="InterPro" id="IPR019127">
    <property type="entry name" value="Exosortase"/>
</dbReference>
<feature type="region of interest" description="Disordered" evidence="8">
    <location>
        <begin position="279"/>
        <end position="298"/>
    </location>
</feature>
<evidence type="ECO:0000256" key="2">
    <source>
        <dbReference type="ARBA" id="ARBA00022475"/>
    </source>
</evidence>
<accession>A0AAE3VFC5</accession>
<feature type="transmembrane region" description="Helical" evidence="9">
    <location>
        <begin position="74"/>
        <end position="90"/>
    </location>
</feature>
<reference evidence="10" key="1">
    <citation type="submission" date="2023-07" db="EMBL/GenBank/DDBJ databases">
        <title>Genomic Encyclopedia of Type Strains, Phase IV (KMG-IV): sequencing the most valuable type-strain genomes for metagenomic binning, comparative biology and taxonomic classification.</title>
        <authorList>
            <person name="Goeker M."/>
        </authorList>
    </citation>
    <scope>NUCLEOTIDE SEQUENCE</scope>
    <source>
        <strain evidence="10">DSM 24202</strain>
    </source>
</reference>
<gene>
    <name evidence="10" type="ORF">J3R75_001343</name>
</gene>
<keyword evidence="2" id="KW-1003">Cell membrane</keyword>
<keyword evidence="11" id="KW-1185">Reference proteome</keyword>
<evidence type="ECO:0000256" key="9">
    <source>
        <dbReference type="SAM" id="Phobius"/>
    </source>
</evidence>